<dbReference type="Proteomes" id="UP001391051">
    <property type="component" value="Unassembled WGS sequence"/>
</dbReference>
<dbReference type="GeneID" id="92070821"/>
<reference evidence="3 4" key="1">
    <citation type="submission" date="2023-01" db="EMBL/GenBank/DDBJ databases">
        <title>Analysis of 21 Apiospora genomes using comparative genomics revels a genus with tremendous synthesis potential of carbohydrate active enzymes and secondary metabolites.</title>
        <authorList>
            <person name="Sorensen T."/>
        </authorList>
    </citation>
    <scope>NUCLEOTIDE SEQUENCE [LARGE SCALE GENOMIC DNA]</scope>
    <source>
        <strain evidence="3 4">CBS 24483</strain>
    </source>
</reference>
<keyword evidence="2" id="KW-0472">Membrane</keyword>
<protein>
    <submittedName>
        <fullName evidence="3">Uncharacterized protein</fullName>
    </submittedName>
</protein>
<proteinExistence type="predicted"/>
<feature type="transmembrane region" description="Helical" evidence="2">
    <location>
        <begin position="121"/>
        <end position="141"/>
    </location>
</feature>
<comment type="caution">
    <text evidence="3">The sequence shown here is derived from an EMBL/GenBank/DDBJ whole genome shotgun (WGS) entry which is preliminary data.</text>
</comment>
<accession>A0ABR1QYV4</accession>
<keyword evidence="2" id="KW-1133">Transmembrane helix</keyword>
<evidence type="ECO:0000256" key="1">
    <source>
        <dbReference type="SAM" id="MobiDB-lite"/>
    </source>
</evidence>
<gene>
    <name evidence="3" type="ORF">PG986_001537</name>
</gene>
<keyword evidence="4" id="KW-1185">Reference proteome</keyword>
<keyword evidence="2" id="KW-0812">Transmembrane</keyword>
<feature type="region of interest" description="Disordered" evidence="1">
    <location>
        <begin position="1"/>
        <end position="25"/>
    </location>
</feature>
<sequence length="142" mass="16561">MSNTKGTSEKLPSLNPADQVADFPPRNATTAEVRKWLRPLLEQRLFNDQEIKEYLLEVRLNGEDLHDLDLDEDYLFNIFPKISEEDYDSQKLQSWFSKAKKVDTMILEVSKRSEIDQQSTLFRKICCGILLVVIVACFIAWY</sequence>
<dbReference type="RefSeq" id="XP_066706652.1">
    <property type="nucleotide sequence ID" value="XM_066837759.1"/>
</dbReference>
<name>A0ABR1QYV4_9PEZI</name>
<evidence type="ECO:0000256" key="2">
    <source>
        <dbReference type="SAM" id="Phobius"/>
    </source>
</evidence>
<organism evidence="3 4">
    <name type="scientific">Apiospora aurea</name>
    <dbReference type="NCBI Taxonomy" id="335848"/>
    <lineage>
        <taxon>Eukaryota</taxon>
        <taxon>Fungi</taxon>
        <taxon>Dikarya</taxon>
        <taxon>Ascomycota</taxon>
        <taxon>Pezizomycotina</taxon>
        <taxon>Sordariomycetes</taxon>
        <taxon>Xylariomycetidae</taxon>
        <taxon>Amphisphaeriales</taxon>
        <taxon>Apiosporaceae</taxon>
        <taxon>Apiospora</taxon>
    </lineage>
</organism>
<evidence type="ECO:0000313" key="3">
    <source>
        <dbReference type="EMBL" id="KAK7967260.1"/>
    </source>
</evidence>
<dbReference type="EMBL" id="JAQQWE010000001">
    <property type="protein sequence ID" value="KAK7967260.1"/>
    <property type="molecule type" value="Genomic_DNA"/>
</dbReference>
<evidence type="ECO:0000313" key="4">
    <source>
        <dbReference type="Proteomes" id="UP001391051"/>
    </source>
</evidence>